<dbReference type="OrthoDB" id="10540973at2759"/>
<reference evidence="2 3" key="1">
    <citation type="submission" date="2014-02" db="EMBL/GenBank/DDBJ databases">
        <title>The genome sequence of Colletotrichum fioriniae PJ7.</title>
        <authorList>
            <person name="Baroncelli R."/>
            <person name="Thon M.R."/>
        </authorList>
    </citation>
    <scope>NUCLEOTIDE SEQUENCE [LARGE SCALE GENOMIC DNA]</scope>
    <source>
        <strain evidence="2 3">PJ7</strain>
    </source>
</reference>
<evidence type="ECO:0000313" key="2">
    <source>
        <dbReference type="EMBL" id="EXF75028.1"/>
    </source>
</evidence>
<protein>
    <submittedName>
        <fullName evidence="2">Uncharacterized protein</fullName>
    </submittedName>
</protein>
<dbReference type="AlphaFoldDB" id="A0A010RRZ2"/>
<evidence type="ECO:0000313" key="3">
    <source>
        <dbReference type="Proteomes" id="UP000020467"/>
    </source>
</evidence>
<feature type="compositionally biased region" description="Polar residues" evidence="1">
    <location>
        <begin position="1"/>
        <end position="35"/>
    </location>
</feature>
<comment type="caution">
    <text evidence="2">The sequence shown here is derived from an EMBL/GenBank/DDBJ whole genome shotgun (WGS) entry which is preliminary data.</text>
</comment>
<name>A0A010RRZ2_9PEZI</name>
<dbReference type="Proteomes" id="UP000020467">
    <property type="component" value="Unassembled WGS sequence"/>
</dbReference>
<dbReference type="KEGG" id="cfj:CFIO01_13255"/>
<proteinExistence type="predicted"/>
<sequence length="147" mass="16288">METTTEVETKQPSVAPSEPQQQTPVAETPTTTDCSPVQEPRAMTSGEVIHWVDFDFTLNLDVDLPAIHHSPQLEFLLHYSTSQSAPTLPYLHFLLSVVAARRTPLLPSLTLHLTALLASATKLGCKAAKVPSRHSPFHYYNQHRPLP</sequence>
<organism evidence="2 3">
    <name type="scientific">Colletotrichum fioriniae PJ7</name>
    <dbReference type="NCBI Taxonomy" id="1445577"/>
    <lineage>
        <taxon>Eukaryota</taxon>
        <taxon>Fungi</taxon>
        <taxon>Dikarya</taxon>
        <taxon>Ascomycota</taxon>
        <taxon>Pezizomycotina</taxon>
        <taxon>Sordariomycetes</taxon>
        <taxon>Hypocreomycetidae</taxon>
        <taxon>Glomerellales</taxon>
        <taxon>Glomerellaceae</taxon>
        <taxon>Colletotrichum</taxon>
        <taxon>Colletotrichum acutatum species complex</taxon>
    </lineage>
</organism>
<keyword evidence="3" id="KW-1185">Reference proteome</keyword>
<feature type="region of interest" description="Disordered" evidence="1">
    <location>
        <begin position="1"/>
        <end position="36"/>
    </location>
</feature>
<gene>
    <name evidence="2" type="ORF">CFIO01_13255</name>
</gene>
<accession>A0A010RRZ2</accession>
<evidence type="ECO:0000256" key="1">
    <source>
        <dbReference type="SAM" id="MobiDB-lite"/>
    </source>
</evidence>
<dbReference type="EMBL" id="JARH01000933">
    <property type="protein sequence ID" value="EXF75028.1"/>
    <property type="molecule type" value="Genomic_DNA"/>
</dbReference>
<dbReference type="HOGENOM" id="CLU_1767905_0_0_1"/>